<dbReference type="EMBL" id="CAJNDS010002773">
    <property type="protein sequence ID" value="CAE7591975.1"/>
    <property type="molecule type" value="Genomic_DNA"/>
</dbReference>
<gene>
    <name evidence="1" type="ORF">SNAT2548_LOCUS33700</name>
</gene>
<proteinExistence type="predicted"/>
<organism evidence="1 2">
    <name type="scientific">Symbiodinium natans</name>
    <dbReference type="NCBI Taxonomy" id="878477"/>
    <lineage>
        <taxon>Eukaryota</taxon>
        <taxon>Sar</taxon>
        <taxon>Alveolata</taxon>
        <taxon>Dinophyceae</taxon>
        <taxon>Suessiales</taxon>
        <taxon>Symbiodiniaceae</taxon>
        <taxon>Symbiodinium</taxon>
    </lineage>
</organism>
<name>A0A812UYS5_9DINO</name>
<keyword evidence="2" id="KW-1185">Reference proteome</keyword>
<accession>A0A812UYS5</accession>
<dbReference type="Proteomes" id="UP000604046">
    <property type="component" value="Unassembled WGS sequence"/>
</dbReference>
<comment type="caution">
    <text evidence="1">The sequence shown here is derived from an EMBL/GenBank/DDBJ whole genome shotgun (WGS) entry which is preliminary data.</text>
</comment>
<evidence type="ECO:0000313" key="1">
    <source>
        <dbReference type="EMBL" id="CAE7591975.1"/>
    </source>
</evidence>
<reference evidence="1" key="1">
    <citation type="submission" date="2021-02" db="EMBL/GenBank/DDBJ databases">
        <authorList>
            <person name="Dougan E. K."/>
            <person name="Rhodes N."/>
            <person name="Thang M."/>
            <person name="Chan C."/>
        </authorList>
    </citation>
    <scope>NUCLEOTIDE SEQUENCE</scope>
</reference>
<protein>
    <submittedName>
        <fullName evidence="1">Uncharacterized protein</fullName>
    </submittedName>
</protein>
<evidence type="ECO:0000313" key="2">
    <source>
        <dbReference type="Proteomes" id="UP000604046"/>
    </source>
</evidence>
<sequence length="102" mass="11808">MQSAEKAQPLRAACWLTNLCQAAQRPRHGAMLPLDADGGRRHPLARGHFLWTARGPRRWKLQLLRCAEDPGWLQRREEFHFSIFRVCVRAQVSSMRSRPFAS</sequence>
<dbReference type="AlphaFoldDB" id="A0A812UYS5"/>